<dbReference type="GO" id="GO:0005737">
    <property type="term" value="C:cytoplasm"/>
    <property type="evidence" value="ECO:0007669"/>
    <property type="project" value="TreeGrafter"/>
</dbReference>
<reference evidence="5 6" key="1">
    <citation type="journal article" date="2018" name="Science">
        <title>The opium poppy genome and morphinan production.</title>
        <authorList>
            <person name="Guo L."/>
            <person name="Winzer T."/>
            <person name="Yang X."/>
            <person name="Li Y."/>
            <person name="Ning Z."/>
            <person name="He Z."/>
            <person name="Teodor R."/>
            <person name="Lu Y."/>
            <person name="Bowser T.A."/>
            <person name="Graham I.A."/>
            <person name="Ye K."/>
        </authorList>
    </citation>
    <scope>NUCLEOTIDE SEQUENCE [LARGE SCALE GENOMIC DNA]</scope>
    <source>
        <strain evidence="6">cv. HN1</strain>
        <tissue evidence="5">Leaves</tissue>
    </source>
</reference>
<evidence type="ECO:0000313" key="6">
    <source>
        <dbReference type="Proteomes" id="UP000316621"/>
    </source>
</evidence>
<comment type="subcellular location">
    <subcellularLocation>
        <location evidence="1">Nucleus</location>
    </subcellularLocation>
</comment>
<dbReference type="InterPro" id="IPR016024">
    <property type="entry name" value="ARM-type_fold"/>
</dbReference>
<evidence type="ECO:0000256" key="1">
    <source>
        <dbReference type="ARBA" id="ARBA00004123"/>
    </source>
</evidence>
<dbReference type="PANTHER" id="PTHR12363">
    <property type="entry name" value="TRANSPORTIN 3 AND IMPORTIN 13"/>
    <property type="match status" value="1"/>
</dbReference>
<dbReference type="InterPro" id="IPR011989">
    <property type="entry name" value="ARM-like"/>
</dbReference>
<evidence type="ECO:0000256" key="4">
    <source>
        <dbReference type="ARBA" id="ARBA00023242"/>
    </source>
</evidence>
<proteinExistence type="inferred from homology"/>
<keyword evidence="4" id="KW-0539">Nucleus</keyword>
<dbReference type="Gramene" id="RZC80048">
    <property type="protein sequence ID" value="RZC80048"/>
    <property type="gene ID" value="C5167_042626"/>
</dbReference>
<dbReference type="PANTHER" id="PTHR12363:SF33">
    <property type="entry name" value="IMPORTIN-13"/>
    <property type="match status" value="1"/>
</dbReference>
<name>A0A4Y7L6I5_PAPSO</name>
<dbReference type="InterPro" id="IPR051345">
    <property type="entry name" value="Importin_beta-like_NTR"/>
</dbReference>
<keyword evidence="6" id="KW-1185">Reference proteome</keyword>
<evidence type="ECO:0000313" key="5">
    <source>
        <dbReference type="EMBL" id="RZC80048.1"/>
    </source>
</evidence>
<organism evidence="5 6">
    <name type="scientific">Papaver somniferum</name>
    <name type="common">Opium poppy</name>
    <dbReference type="NCBI Taxonomy" id="3469"/>
    <lineage>
        <taxon>Eukaryota</taxon>
        <taxon>Viridiplantae</taxon>
        <taxon>Streptophyta</taxon>
        <taxon>Embryophyta</taxon>
        <taxon>Tracheophyta</taxon>
        <taxon>Spermatophyta</taxon>
        <taxon>Magnoliopsida</taxon>
        <taxon>Ranunculales</taxon>
        <taxon>Papaveraceae</taxon>
        <taxon>Papaveroideae</taxon>
        <taxon>Papaver</taxon>
    </lineage>
</organism>
<dbReference type="GO" id="GO:0005634">
    <property type="term" value="C:nucleus"/>
    <property type="evidence" value="ECO:0007669"/>
    <property type="project" value="UniProtKB-SubCell"/>
</dbReference>
<keyword evidence="3" id="KW-0813">Transport</keyword>
<comment type="similarity">
    <text evidence="2">Belongs to the importin beta family.</text>
</comment>
<sequence length="174" mass="18926">MPLIREQLKDSSKAKEIPNSDETWDWRPSEASLYCIQAISSYVSVVEAEVCLRALVPKLPLQPQLHQTVCLAIGVYSKLLDASLNGLLVLLSVIEILMSGMSASEDSAAAAALAFRHICNGPADDYFLLASRCILYCGHLFDASAVFPPLADGAMIGNTTQVTYALLAFRRAYE</sequence>
<evidence type="ECO:0000256" key="3">
    <source>
        <dbReference type="ARBA" id="ARBA00022448"/>
    </source>
</evidence>
<accession>A0A4Y7L6I5</accession>
<dbReference type="Gene3D" id="1.25.10.10">
    <property type="entry name" value="Leucine-rich Repeat Variant"/>
    <property type="match status" value="1"/>
</dbReference>
<dbReference type="SUPFAM" id="SSF48371">
    <property type="entry name" value="ARM repeat"/>
    <property type="match status" value="1"/>
</dbReference>
<dbReference type="EMBL" id="CM010724">
    <property type="protein sequence ID" value="RZC80048.1"/>
    <property type="molecule type" value="Genomic_DNA"/>
</dbReference>
<evidence type="ECO:0000256" key="2">
    <source>
        <dbReference type="ARBA" id="ARBA00007991"/>
    </source>
</evidence>
<dbReference type="STRING" id="3469.A0A4Y7L6I5"/>
<protein>
    <submittedName>
        <fullName evidence="5">Uncharacterized protein</fullName>
    </submittedName>
</protein>
<dbReference type="GO" id="GO:0006606">
    <property type="term" value="P:protein import into nucleus"/>
    <property type="evidence" value="ECO:0007669"/>
    <property type="project" value="TreeGrafter"/>
</dbReference>
<dbReference type="AlphaFoldDB" id="A0A4Y7L6I5"/>
<gene>
    <name evidence="5" type="ORF">C5167_042626</name>
</gene>
<dbReference type="Proteomes" id="UP000316621">
    <property type="component" value="Chromosome 10"/>
</dbReference>